<dbReference type="AlphaFoldDB" id="A0A4Z2J1W9"/>
<keyword evidence="1" id="KW-0732">Signal</keyword>
<evidence type="ECO:0008006" key="4">
    <source>
        <dbReference type="Google" id="ProtNLM"/>
    </source>
</evidence>
<sequence>MIPRVLLLLWISGHGGGGGGVIHYVQHIHAYSASSRSLGEQNALRAVNHMAAAAAAALTVLLPVSPRRASPLLLQNACE</sequence>
<protein>
    <recommendedName>
        <fullName evidence="4">Secreted protein</fullName>
    </recommendedName>
</protein>
<organism evidence="2 3">
    <name type="scientific">Liparis tanakae</name>
    <name type="common">Tanaka's snailfish</name>
    <dbReference type="NCBI Taxonomy" id="230148"/>
    <lineage>
        <taxon>Eukaryota</taxon>
        <taxon>Metazoa</taxon>
        <taxon>Chordata</taxon>
        <taxon>Craniata</taxon>
        <taxon>Vertebrata</taxon>
        <taxon>Euteleostomi</taxon>
        <taxon>Actinopterygii</taxon>
        <taxon>Neopterygii</taxon>
        <taxon>Teleostei</taxon>
        <taxon>Neoteleostei</taxon>
        <taxon>Acanthomorphata</taxon>
        <taxon>Eupercaria</taxon>
        <taxon>Perciformes</taxon>
        <taxon>Cottioidei</taxon>
        <taxon>Cottales</taxon>
        <taxon>Liparidae</taxon>
        <taxon>Liparis</taxon>
    </lineage>
</organism>
<dbReference type="EMBL" id="SRLO01000031">
    <property type="protein sequence ID" value="TNN83824.1"/>
    <property type="molecule type" value="Genomic_DNA"/>
</dbReference>
<keyword evidence="3" id="KW-1185">Reference proteome</keyword>
<evidence type="ECO:0000256" key="1">
    <source>
        <dbReference type="SAM" id="SignalP"/>
    </source>
</evidence>
<dbReference type="Proteomes" id="UP000314294">
    <property type="component" value="Unassembled WGS sequence"/>
</dbReference>
<gene>
    <name evidence="2" type="ORF">EYF80_006000</name>
</gene>
<comment type="caution">
    <text evidence="2">The sequence shown here is derived from an EMBL/GenBank/DDBJ whole genome shotgun (WGS) entry which is preliminary data.</text>
</comment>
<evidence type="ECO:0000313" key="2">
    <source>
        <dbReference type="EMBL" id="TNN83824.1"/>
    </source>
</evidence>
<name>A0A4Z2J1W9_9TELE</name>
<proteinExistence type="predicted"/>
<feature type="signal peptide" evidence="1">
    <location>
        <begin position="1"/>
        <end position="17"/>
    </location>
</feature>
<evidence type="ECO:0000313" key="3">
    <source>
        <dbReference type="Proteomes" id="UP000314294"/>
    </source>
</evidence>
<feature type="chain" id="PRO_5021396999" description="Secreted protein" evidence="1">
    <location>
        <begin position="18"/>
        <end position="79"/>
    </location>
</feature>
<accession>A0A4Z2J1W9</accession>
<reference evidence="2 3" key="1">
    <citation type="submission" date="2019-03" db="EMBL/GenBank/DDBJ databases">
        <title>First draft genome of Liparis tanakae, snailfish: a comprehensive survey of snailfish specific genes.</title>
        <authorList>
            <person name="Kim W."/>
            <person name="Song I."/>
            <person name="Jeong J.-H."/>
            <person name="Kim D."/>
            <person name="Kim S."/>
            <person name="Ryu S."/>
            <person name="Song J.Y."/>
            <person name="Lee S.K."/>
        </authorList>
    </citation>
    <scope>NUCLEOTIDE SEQUENCE [LARGE SCALE GENOMIC DNA]</scope>
    <source>
        <tissue evidence="2">Muscle</tissue>
    </source>
</reference>